<feature type="signal peptide" evidence="1">
    <location>
        <begin position="1"/>
        <end position="27"/>
    </location>
</feature>
<feature type="chain" id="PRO_5004550378" evidence="1">
    <location>
        <begin position="28"/>
        <end position="186"/>
    </location>
</feature>
<protein>
    <submittedName>
        <fullName evidence="2">Uncharacterized protein</fullName>
    </submittedName>
</protein>
<dbReference type="HOGENOM" id="CLU_081164_0_1_1"/>
<keyword evidence="3" id="KW-1185">Reference proteome</keyword>
<dbReference type="AlphaFoldDB" id="S8E5X1"/>
<dbReference type="InParanoid" id="S8E5X1"/>
<dbReference type="Gene3D" id="2.60.120.260">
    <property type="entry name" value="Galactose-binding domain-like"/>
    <property type="match status" value="1"/>
</dbReference>
<reference evidence="2 3" key="1">
    <citation type="journal article" date="2012" name="Science">
        <title>The Paleozoic origin of enzymatic lignin decomposition reconstructed from 31 fungal genomes.</title>
        <authorList>
            <person name="Floudas D."/>
            <person name="Binder M."/>
            <person name="Riley R."/>
            <person name="Barry K."/>
            <person name="Blanchette R.A."/>
            <person name="Henrissat B."/>
            <person name="Martinez A.T."/>
            <person name="Otillar R."/>
            <person name="Spatafora J.W."/>
            <person name="Yadav J.S."/>
            <person name="Aerts A."/>
            <person name="Benoit I."/>
            <person name="Boyd A."/>
            <person name="Carlson A."/>
            <person name="Copeland A."/>
            <person name="Coutinho P.M."/>
            <person name="de Vries R.P."/>
            <person name="Ferreira P."/>
            <person name="Findley K."/>
            <person name="Foster B."/>
            <person name="Gaskell J."/>
            <person name="Glotzer D."/>
            <person name="Gorecki P."/>
            <person name="Heitman J."/>
            <person name="Hesse C."/>
            <person name="Hori C."/>
            <person name="Igarashi K."/>
            <person name="Jurgens J.A."/>
            <person name="Kallen N."/>
            <person name="Kersten P."/>
            <person name="Kohler A."/>
            <person name="Kuees U."/>
            <person name="Kumar T.K.A."/>
            <person name="Kuo A."/>
            <person name="LaButti K."/>
            <person name="Larrondo L.F."/>
            <person name="Lindquist E."/>
            <person name="Ling A."/>
            <person name="Lombard V."/>
            <person name="Lucas S."/>
            <person name="Lundell T."/>
            <person name="Martin R."/>
            <person name="McLaughlin D.J."/>
            <person name="Morgenstern I."/>
            <person name="Morin E."/>
            <person name="Murat C."/>
            <person name="Nagy L.G."/>
            <person name="Nolan M."/>
            <person name="Ohm R.A."/>
            <person name="Patyshakuliyeva A."/>
            <person name="Rokas A."/>
            <person name="Ruiz-Duenas F.J."/>
            <person name="Sabat G."/>
            <person name="Salamov A."/>
            <person name="Samejima M."/>
            <person name="Schmutz J."/>
            <person name="Slot J.C."/>
            <person name="St John F."/>
            <person name="Stenlid J."/>
            <person name="Sun H."/>
            <person name="Sun S."/>
            <person name="Syed K."/>
            <person name="Tsang A."/>
            <person name="Wiebenga A."/>
            <person name="Young D."/>
            <person name="Pisabarro A."/>
            <person name="Eastwood D.C."/>
            <person name="Martin F."/>
            <person name="Cullen D."/>
            <person name="Grigoriev I.V."/>
            <person name="Hibbett D.S."/>
        </authorList>
    </citation>
    <scope>NUCLEOTIDE SEQUENCE</scope>
    <source>
        <strain evidence="3">FP-58527</strain>
    </source>
</reference>
<evidence type="ECO:0000313" key="3">
    <source>
        <dbReference type="Proteomes" id="UP000015241"/>
    </source>
</evidence>
<dbReference type="OrthoDB" id="3270641at2759"/>
<evidence type="ECO:0000313" key="2">
    <source>
        <dbReference type="EMBL" id="EPT00073.1"/>
    </source>
</evidence>
<keyword evidence="1" id="KW-0732">Signal</keyword>
<dbReference type="EMBL" id="KE504151">
    <property type="protein sequence ID" value="EPT00073.1"/>
    <property type="molecule type" value="Genomic_DNA"/>
</dbReference>
<gene>
    <name evidence="2" type="ORF">FOMPIDRAFT_1123279</name>
</gene>
<organism evidence="2 3">
    <name type="scientific">Fomitopsis schrenkii</name>
    <name type="common">Brown rot fungus</name>
    <dbReference type="NCBI Taxonomy" id="2126942"/>
    <lineage>
        <taxon>Eukaryota</taxon>
        <taxon>Fungi</taxon>
        <taxon>Dikarya</taxon>
        <taxon>Basidiomycota</taxon>
        <taxon>Agaricomycotina</taxon>
        <taxon>Agaricomycetes</taxon>
        <taxon>Polyporales</taxon>
        <taxon>Fomitopsis</taxon>
    </lineage>
</organism>
<accession>S8E5X1</accession>
<proteinExistence type="predicted"/>
<name>S8E5X1_FOMSC</name>
<dbReference type="Proteomes" id="UP000015241">
    <property type="component" value="Unassembled WGS sequence"/>
</dbReference>
<evidence type="ECO:0000256" key="1">
    <source>
        <dbReference type="SAM" id="SignalP"/>
    </source>
</evidence>
<sequence>MSTILPFISARALALIFCLFFPSLVLAELVYRFIDDEWGDPVTGLKPVYSVNWNYGPDCPVTFCFVRPDQTKTFNGTWHHTMSSAPSTAGHQVTIGFTGIAISVYGVMANPPSQNGSVLFTNATFELDGEFVGTYSHFPNSNADQFEYNVTIFSVSGLSNTNHTLVVTDAQGSELSLLLFDYAKYT</sequence>